<keyword evidence="2" id="KW-1185">Reference proteome</keyword>
<sequence length="9" mass="1021">MLTADGWDL</sequence>
<reference evidence="1 2" key="1">
    <citation type="submission" date="2019-03" db="EMBL/GenBank/DDBJ databases">
        <title>First draft genome of Liparis tanakae, snailfish: a comprehensive survey of snailfish specific genes.</title>
        <authorList>
            <person name="Kim W."/>
            <person name="Song I."/>
            <person name="Jeong J.-H."/>
            <person name="Kim D."/>
            <person name="Kim S."/>
            <person name="Ryu S."/>
            <person name="Song J.Y."/>
            <person name="Lee S.K."/>
        </authorList>
    </citation>
    <scope>NUCLEOTIDE SEQUENCE [LARGE SCALE GENOMIC DNA]</scope>
    <source>
        <tissue evidence="1">Muscle</tissue>
    </source>
</reference>
<gene>
    <name evidence="1" type="ORF">EYF80_064371</name>
</gene>
<dbReference type="EMBL" id="SRLO01012366">
    <property type="protein sequence ID" value="TNN25499.1"/>
    <property type="molecule type" value="Genomic_DNA"/>
</dbReference>
<organism evidence="1 2">
    <name type="scientific">Liparis tanakae</name>
    <name type="common">Tanaka's snailfish</name>
    <dbReference type="NCBI Taxonomy" id="230148"/>
    <lineage>
        <taxon>Eukaryota</taxon>
        <taxon>Metazoa</taxon>
        <taxon>Chordata</taxon>
        <taxon>Craniata</taxon>
        <taxon>Vertebrata</taxon>
        <taxon>Euteleostomi</taxon>
        <taxon>Actinopterygii</taxon>
        <taxon>Neopterygii</taxon>
        <taxon>Teleostei</taxon>
        <taxon>Neoteleostei</taxon>
        <taxon>Acanthomorphata</taxon>
        <taxon>Eupercaria</taxon>
        <taxon>Perciformes</taxon>
        <taxon>Cottioidei</taxon>
        <taxon>Cottales</taxon>
        <taxon>Liparidae</taxon>
        <taxon>Liparis</taxon>
    </lineage>
</organism>
<protein>
    <submittedName>
        <fullName evidence="1">Uncharacterized protein</fullName>
    </submittedName>
</protein>
<proteinExistence type="predicted"/>
<comment type="caution">
    <text evidence="1">The sequence shown here is derived from an EMBL/GenBank/DDBJ whole genome shotgun (WGS) entry which is preliminary data.</text>
</comment>
<evidence type="ECO:0000313" key="1">
    <source>
        <dbReference type="EMBL" id="TNN25499.1"/>
    </source>
</evidence>
<accession>A0A4Z2E9K9</accession>
<evidence type="ECO:0000313" key="2">
    <source>
        <dbReference type="Proteomes" id="UP000314294"/>
    </source>
</evidence>
<dbReference type="Proteomes" id="UP000314294">
    <property type="component" value="Unassembled WGS sequence"/>
</dbReference>
<name>A0A4Z2E9K9_9TELE</name>